<comment type="caution">
    <text evidence="2">The sequence shown here is derived from an EMBL/GenBank/DDBJ whole genome shotgun (WGS) entry which is preliminary data.</text>
</comment>
<name>A0ABP7R1J8_9SPHI</name>
<dbReference type="InterPro" id="IPR013653">
    <property type="entry name" value="GCN5-like_dom"/>
</dbReference>
<dbReference type="InterPro" id="IPR000182">
    <property type="entry name" value="GNAT_dom"/>
</dbReference>
<keyword evidence="3" id="KW-1185">Reference proteome</keyword>
<evidence type="ECO:0000313" key="3">
    <source>
        <dbReference type="Proteomes" id="UP001500742"/>
    </source>
</evidence>
<evidence type="ECO:0000313" key="2">
    <source>
        <dbReference type="EMBL" id="GAA3990587.1"/>
    </source>
</evidence>
<sequence>MKHILDNPAFNALATGNAKLANGTRHIKYFSPEVSPFIGFKELQPDSFQQLFDLLPFDGPIGYVTPVETAIPEMWKLLSPIKGRQMIYDGDIKAVNTSNLVRLSNEHIPQMIVLTKLTHPGPFDDRTIDFGNYYGIFDGDRLIAMAGHRMKPLPYVEISAVCTHPDYTGRGYAKQLVEFQINQILQAGNIPILHVADGNDRAYEVYKKIGFEVRSDMYFYILQKQRPA</sequence>
<proteinExistence type="predicted"/>
<dbReference type="Pfam" id="PF08445">
    <property type="entry name" value="FR47"/>
    <property type="match status" value="1"/>
</dbReference>
<dbReference type="Gene3D" id="3.40.630.30">
    <property type="match status" value="1"/>
</dbReference>
<dbReference type="Proteomes" id="UP001500742">
    <property type="component" value="Unassembled WGS sequence"/>
</dbReference>
<evidence type="ECO:0000259" key="1">
    <source>
        <dbReference type="PROSITE" id="PS51186"/>
    </source>
</evidence>
<protein>
    <submittedName>
        <fullName evidence="2">GNAT family N-acetyltransferase</fullName>
    </submittedName>
</protein>
<dbReference type="InterPro" id="IPR016181">
    <property type="entry name" value="Acyl_CoA_acyltransferase"/>
</dbReference>
<dbReference type="EMBL" id="BAAAZC010000031">
    <property type="protein sequence ID" value="GAA3990587.1"/>
    <property type="molecule type" value="Genomic_DNA"/>
</dbReference>
<dbReference type="PROSITE" id="PS51186">
    <property type="entry name" value="GNAT"/>
    <property type="match status" value="1"/>
</dbReference>
<organism evidence="2 3">
    <name type="scientific">Mucilaginibacter dorajii</name>
    <dbReference type="NCBI Taxonomy" id="692994"/>
    <lineage>
        <taxon>Bacteria</taxon>
        <taxon>Pseudomonadati</taxon>
        <taxon>Bacteroidota</taxon>
        <taxon>Sphingobacteriia</taxon>
        <taxon>Sphingobacteriales</taxon>
        <taxon>Sphingobacteriaceae</taxon>
        <taxon>Mucilaginibacter</taxon>
    </lineage>
</organism>
<dbReference type="CDD" id="cd04301">
    <property type="entry name" value="NAT_SF"/>
    <property type="match status" value="1"/>
</dbReference>
<dbReference type="SUPFAM" id="SSF55729">
    <property type="entry name" value="Acyl-CoA N-acyltransferases (Nat)"/>
    <property type="match status" value="1"/>
</dbReference>
<reference evidence="3" key="1">
    <citation type="journal article" date="2019" name="Int. J. Syst. Evol. Microbiol.">
        <title>The Global Catalogue of Microorganisms (GCM) 10K type strain sequencing project: providing services to taxonomists for standard genome sequencing and annotation.</title>
        <authorList>
            <consortium name="The Broad Institute Genomics Platform"/>
            <consortium name="The Broad Institute Genome Sequencing Center for Infectious Disease"/>
            <person name="Wu L."/>
            <person name="Ma J."/>
        </authorList>
    </citation>
    <scope>NUCLEOTIDE SEQUENCE [LARGE SCALE GENOMIC DNA]</scope>
    <source>
        <strain evidence="3">JCM 16601</strain>
    </source>
</reference>
<accession>A0ABP7R1J8</accession>
<feature type="domain" description="N-acetyltransferase" evidence="1">
    <location>
        <begin position="90"/>
        <end position="227"/>
    </location>
</feature>
<dbReference type="RefSeq" id="WP_259086692.1">
    <property type="nucleotide sequence ID" value="NZ_BAAAZC010000031.1"/>
</dbReference>
<gene>
    <name evidence="2" type="ORF">GCM10022210_50290</name>
</gene>